<gene>
    <name evidence="6" type="ORF">BCR39DRAFT_542685</name>
</gene>
<dbReference type="AlphaFoldDB" id="A0A1Y2AUQ7"/>
<sequence length="410" mass="45367">MSVLTRARSILGATGGPCSSRRIHDFIRGTTDTGTYKVPLSSPKIVGVCQSRGDRLYQEDRTAVHALQISPKEISLSLSKLKEPPSWDSSKSGSEFLASQVAFFGIYDGHGGKEVSSYISSHLHELVESVEPSTVESLVSWTRARHGGYFKRWRGGALQKWTKWGQSSSEERERMTLEERLTLAFVEADKAILTGIESAQRCGSTGTVVLLHSLDEPTQPYWSSEKLYLTVGHCGDTRALLCHRPTGKVETLTERHHAEARVEATRLRRMGADRLVADSFGESRWMGVVENTRGFGDGEWKPSGVTPEPEVVSKILNGQDYSYLVLVTDGLTSLMSDQEIIDLARNASDPTRAAKAIVHFGEDLGAQDNCSCIVVPLRGWGHVGGRDDTEARREYRKKQVGALNTRMQRM</sequence>
<dbReference type="GO" id="GO:0046872">
    <property type="term" value="F:metal ion binding"/>
    <property type="evidence" value="ECO:0007669"/>
    <property type="project" value="UniProtKB-KW"/>
</dbReference>
<dbReference type="Gene3D" id="3.60.40.10">
    <property type="entry name" value="PPM-type phosphatase domain"/>
    <property type="match status" value="1"/>
</dbReference>
<dbReference type="PROSITE" id="PS51746">
    <property type="entry name" value="PPM_2"/>
    <property type="match status" value="1"/>
</dbReference>
<reference evidence="6 7" key="1">
    <citation type="submission" date="2016-07" db="EMBL/GenBank/DDBJ databases">
        <title>Pervasive Adenine N6-methylation of Active Genes in Fungi.</title>
        <authorList>
            <consortium name="DOE Joint Genome Institute"/>
            <person name="Mondo S.J."/>
            <person name="Dannebaum R.O."/>
            <person name="Kuo R.C."/>
            <person name="Labutti K."/>
            <person name="Haridas S."/>
            <person name="Kuo A."/>
            <person name="Salamov A."/>
            <person name="Ahrendt S.R."/>
            <person name="Lipzen A."/>
            <person name="Sullivan W."/>
            <person name="Andreopoulos W.B."/>
            <person name="Clum A."/>
            <person name="Lindquist E."/>
            <person name="Daum C."/>
            <person name="Ramamoorthy G.K."/>
            <person name="Gryganskyi A."/>
            <person name="Culley D."/>
            <person name="Magnuson J.K."/>
            <person name="James T.Y."/>
            <person name="O'Malley M.A."/>
            <person name="Stajich J.E."/>
            <person name="Spatafora J.W."/>
            <person name="Visel A."/>
            <person name="Grigoriev I.V."/>
        </authorList>
    </citation>
    <scope>NUCLEOTIDE SEQUENCE [LARGE SCALE GENOMIC DNA]</scope>
    <source>
        <strain evidence="6 7">68-887.2</strain>
    </source>
</reference>
<dbReference type="PANTHER" id="PTHR13832:SF589">
    <property type="entry name" value="[PYRUVATE DEHYDROGENASE [ACETYL-TRANSFERRING]]-PHOSPHATASE 2, MITOCHONDRIAL"/>
    <property type="match status" value="1"/>
</dbReference>
<evidence type="ECO:0000313" key="7">
    <source>
        <dbReference type="Proteomes" id="UP000193986"/>
    </source>
</evidence>
<dbReference type="Pfam" id="PF00481">
    <property type="entry name" value="PP2C"/>
    <property type="match status" value="1"/>
</dbReference>
<evidence type="ECO:0000259" key="5">
    <source>
        <dbReference type="PROSITE" id="PS51746"/>
    </source>
</evidence>
<dbReference type="CDD" id="cd00143">
    <property type="entry name" value="PP2Cc"/>
    <property type="match status" value="1"/>
</dbReference>
<comment type="similarity">
    <text evidence="4">Belongs to the PP2C family.</text>
</comment>
<dbReference type="SMART" id="SM00332">
    <property type="entry name" value="PP2Cc"/>
    <property type="match status" value="1"/>
</dbReference>
<keyword evidence="1" id="KW-0479">Metal-binding</keyword>
<feature type="domain" description="PPM-type phosphatase" evidence="5">
    <location>
        <begin position="75"/>
        <end position="377"/>
    </location>
</feature>
<dbReference type="FunCoup" id="A0A1Y2AUQ7">
    <property type="interactions" value="37"/>
</dbReference>
<comment type="caution">
    <text evidence="6">The sequence shown here is derived from an EMBL/GenBank/DDBJ whole genome shotgun (WGS) entry which is preliminary data.</text>
</comment>
<organism evidence="6 7">
    <name type="scientific">Naematelia encephala</name>
    <dbReference type="NCBI Taxonomy" id="71784"/>
    <lineage>
        <taxon>Eukaryota</taxon>
        <taxon>Fungi</taxon>
        <taxon>Dikarya</taxon>
        <taxon>Basidiomycota</taxon>
        <taxon>Agaricomycotina</taxon>
        <taxon>Tremellomycetes</taxon>
        <taxon>Tremellales</taxon>
        <taxon>Naemateliaceae</taxon>
        <taxon>Naematelia</taxon>
    </lineage>
</organism>
<dbReference type="STRING" id="71784.A0A1Y2AUQ7"/>
<dbReference type="Proteomes" id="UP000193986">
    <property type="component" value="Unassembled WGS sequence"/>
</dbReference>
<evidence type="ECO:0000256" key="2">
    <source>
        <dbReference type="ARBA" id="ARBA00022801"/>
    </source>
</evidence>
<dbReference type="PANTHER" id="PTHR13832">
    <property type="entry name" value="PROTEIN PHOSPHATASE 2C"/>
    <property type="match status" value="1"/>
</dbReference>
<evidence type="ECO:0000256" key="1">
    <source>
        <dbReference type="ARBA" id="ARBA00022723"/>
    </source>
</evidence>
<dbReference type="InParanoid" id="A0A1Y2AUQ7"/>
<proteinExistence type="inferred from homology"/>
<name>A0A1Y2AUQ7_9TREE</name>
<dbReference type="InterPro" id="IPR001932">
    <property type="entry name" value="PPM-type_phosphatase-like_dom"/>
</dbReference>
<accession>A0A1Y2AUQ7</accession>
<keyword evidence="7" id="KW-1185">Reference proteome</keyword>
<keyword evidence="3 4" id="KW-0904">Protein phosphatase</keyword>
<evidence type="ECO:0000313" key="6">
    <source>
        <dbReference type="EMBL" id="ORY25947.1"/>
    </source>
</evidence>
<dbReference type="InterPro" id="IPR015655">
    <property type="entry name" value="PP2C"/>
</dbReference>
<dbReference type="EMBL" id="MCFC01000052">
    <property type="protein sequence ID" value="ORY25947.1"/>
    <property type="molecule type" value="Genomic_DNA"/>
</dbReference>
<keyword evidence="2 4" id="KW-0378">Hydrolase</keyword>
<dbReference type="InterPro" id="IPR000222">
    <property type="entry name" value="PP2C_BS"/>
</dbReference>
<dbReference type="GO" id="GO:0004722">
    <property type="term" value="F:protein serine/threonine phosphatase activity"/>
    <property type="evidence" value="ECO:0007669"/>
    <property type="project" value="InterPro"/>
</dbReference>
<evidence type="ECO:0000256" key="4">
    <source>
        <dbReference type="RuleBase" id="RU003465"/>
    </source>
</evidence>
<protein>
    <submittedName>
        <fullName evidence="6">Phosphatase 2C-like domain-containing protein</fullName>
    </submittedName>
</protein>
<dbReference type="OrthoDB" id="416093at2759"/>
<dbReference type="PROSITE" id="PS01032">
    <property type="entry name" value="PPM_1"/>
    <property type="match status" value="1"/>
</dbReference>
<dbReference type="InterPro" id="IPR036457">
    <property type="entry name" value="PPM-type-like_dom_sf"/>
</dbReference>
<dbReference type="SUPFAM" id="SSF81606">
    <property type="entry name" value="PP2C-like"/>
    <property type="match status" value="1"/>
</dbReference>
<evidence type="ECO:0000256" key="3">
    <source>
        <dbReference type="ARBA" id="ARBA00022912"/>
    </source>
</evidence>